<name>A0A8J7TTN1_9PROT</name>
<dbReference type="InterPro" id="IPR010982">
    <property type="entry name" value="Lambda_DNA-bd_dom_sf"/>
</dbReference>
<evidence type="ECO:0008006" key="3">
    <source>
        <dbReference type="Google" id="ProtNLM"/>
    </source>
</evidence>
<reference evidence="1" key="1">
    <citation type="submission" date="2021-02" db="EMBL/GenBank/DDBJ databases">
        <title>Thiocyanate and organic carbon inputs drive convergent selection for specific autotrophic Afipia and Thiobacillus strains within complex microbiomes.</title>
        <authorList>
            <person name="Huddy R.J."/>
            <person name="Sachdeva R."/>
            <person name="Kadzinga F."/>
            <person name="Kantor R.S."/>
            <person name="Harrison S.T.L."/>
            <person name="Banfield J.F."/>
        </authorList>
    </citation>
    <scope>NUCLEOTIDE SEQUENCE</scope>
    <source>
        <strain evidence="1">SCN18_10_11_15_R4_P_38_20</strain>
    </source>
</reference>
<dbReference type="Proteomes" id="UP000664414">
    <property type="component" value="Unassembled WGS sequence"/>
</dbReference>
<dbReference type="CDD" id="cd00093">
    <property type="entry name" value="HTH_XRE"/>
    <property type="match status" value="1"/>
</dbReference>
<comment type="caution">
    <text evidence="1">The sequence shown here is derived from an EMBL/GenBank/DDBJ whole genome shotgun (WGS) entry which is preliminary data.</text>
</comment>
<gene>
    <name evidence="1" type="ORF">J0H12_03995</name>
</gene>
<organism evidence="1 2">
    <name type="scientific">Candidatus Paracaedimonas acanthamoebae</name>
    <dbReference type="NCBI Taxonomy" id="244581"/>
    <lineage>
        <taxon>Bacteria</taxon>
        <taxon>Pseudomonadati</taxon>
        <taxon>Pseudomonadota</taxon>
        <taxon>Alphaproteobacteria</taxon>
        <taxon>Holosporales</taxon>
        <taxon>Caedimonadaceae</taxon>
        <taxon>Candidatus Paracaedimonas</taxon>
    </lineage>
</organism>
<dbReference type="SUPFAM" id="SSF47413">
    <property type="entry name" value="lambda repressor-like DNA-binding domains"/>
    <property type="match status" value="1"/>
</dbReference>
<evidence type="ECO:0000313" key="1">
    <source>
        <dbReference type="EMBL" id="MBN9413065.1"/>
    </source>
</evidence>
<evidence type="ECO:0000313" key="2">
    <source>
        <dbReference type="Proteomes" id="UP000664414"/>
    </source>
</evidence>
<accession>A0A8J7TTN1</accession>
<dbReference type="Gene3D" id="1.10.260.40">
    <property type="entry name" value="lambda repressor-like DNA-binding domains"/>
    <property type="match status" value="1"/>
</dbReference>
<dbReference type="InterPro" id="IPR001387">
    <property type="entry name" value="Cro/C1-type_HTH"/>
</dbReference>
<proteinExistence type="predicted"/>
<dbReference type="AlphaFoldDB" id="A0A8J7TTN1"/>
<sequence length="213" mass="23790">MNVRQPNKEAAARLKQARSLTELPRTIFAKKHKLSANSLAAWENGTSAFSEEVAENLASILSKEGIKVSAEWIMTGKGAAPIDLGVSSIQNSNFLPLSISDEEEFIWRATAAFKEFYKDSLMLVIYDDSALPFYKPGDHVAGKIIPHEQLAFITDEPLIVELENGGLMLRYIELTSEPDVYNLKAINPSSVLGSTIYDVKIKRAARINWMFRR</sequence>
<dbReference type="EMBL" id="JAFKGL010000016">
    <property type="protein sequence ID" value="MBN9413065.1"/>
    <property type="molecule type" value="Genomic_DNA"/>
</dbReference>
<dbReference type="GO" id="GO:0003677">
    <property type="term" value="F:DNA binding"/>
    <property type="evidence" value="ECO:0007669"/>
    <property type="project" value="InterPro"/>
</dbReference>
<protein>
    <recommendedName>
        <fullName evidence="3">HTH cro/C1-type domain-containing protein</fullName>
    </recommendedName>
</protein>